<sequence length="445" mass="51121">MAYIEKIVTEAEFHNELVNTMIQNGWKKAQTFYKCVYKMKDGETPLHNYWAAKHVILKNSDGGMYGIMQTWGWSAKSKLDIDFSTEEGEAEFKSYLENNPRYKDRSRLYLYMIEKLPNYADNSIIFMGAEDGKEFKSISDVELAKVNRIPHTEIGKNGKPYVYYTYDYTDTPELMMSPLVKATLRNPNLQSVNVDTNWWPDSLVRITGQIDEYRVVLLIQADRTPAFENNSVPVLPVYMGQLESYGKDDEIADALWAGTAYEGSEVYSHLYNFESNTPLIDVMNYMPRTKTYPKSPGNGIDNVIIKRSRFGARYQAHYIAWSVPSNMMPPDRRGVNGGQYPSAWQSHDNDEYKYQFNPSLYSGRVHTSRAYIVHPDEGVRGYMPYMVLLSPLGLLDGDKLKVRKQTCPDSYDIYRFFTVDAISPITKMPATAYRPAGLGIYEKSM</sequence>
<dbReference type="EMBL" id="FMIK01000068">
    <property type="protein sequence ID" value="SCM08303.1"/>
    <property type="molecule type" value="Genomic_DNA"/>
</dbReference>
<gene>
    <name evidence="1" type="ORF">BCB44BAC_04570</name>
</gene>
<name>A0AAX2CNR8_9BACI</name>
<evidence type="ECO:0000313" key="1">
    <source>
        <dbReference type="EMBL" id="SCM08303.1"/>
    </source>
</evidence>
<dbReference type="Proteomes" id="UP000242164">
    <property type="component" value="Unassembled WGS sequence"/>
</dbReference>
<dbReference type="RefSeq" id="WP_087099742.1">
    <property type="nucleotide sequence ID" value="NZ_CP066179.1"/>
</dbReference>
<reference evidence="1 2" key="1">
    <citation type="submission" date="2016-08" db="EMBL/GenBank/DDBJ databases">
        <authorList>
            <person name="Loux V."/>
            <person name="Rue O."/>
        </authorList>
    </citation>
    <scope>NUCLEOTIDE SEQUENCE [LARGE SCALE GENOMIC DNA]</scope>
    <source>
        <strain evidence="1 2">AFSSA_08CEB44bac</strain>
    </source>
</reference>
<comment type="caution">
    <text evidence="1">The sequence shown here is derived from an EMBL/GenBank/DDBJ whole genome shotgun (WGS) entry which is preliminary data.</text>
</comment>
<evidence type="ECO:0000313" key="2">
    <source>
        <dbReference type="Proteomes" id="UP000242164"/>
    </source>
</evidence>
<accession>A0AAX2CNR8</accession>
<protein>
    <submittedName>
        <fullName evidence="1">Major virion structural protein</fullName>
    </submittedName>
</protein>
<proteinExistence type="predicted"/>
<organism evidence="1 2">
    <name type="scientific">Bacillus cytotoxicus</name>
    <dbReference type="NCBI Taxonomy" id="580165"/>
    <lineage>
        <taxon>Bacteria</taxon>
        <taxon>Bacillati</taxon>
        <taxon>Bacillota</taxon>
        <taxon>Bacilli</taxon>
        <taxon>Bacillales</taxon>
        <taxon>Bacillaceae</taxon>
        <taxon>Bacillus</taxon>
        <taxon>Bacillus cereus group</taxon>
    </lineage>
</organism>
<dbReference type="AlphaFoldDB" id="A0AAX2CNR8"/>